<comment type="similarity">
    <text evidence="2">Belongs to the FUN14 family.</text>
</comment>
<name>A0A0M0C0L4_9ARCH</name>
<dbReference type="GO" id="GO:0016020">
    <property type="term" value="C:membrane"/>
    <property type="evidence" value="ECO:0007669"/>
    <property type="project" value="UniProtKB-SubCell"/>
</dbReference>
<keyword evidence="5 6" id="KW-0472">Membrane</keyword>
<proteinExistence type="inferred from homology"/>
<dbReference type="Proteomes" id="UP000037237">
    <property type="component" value="Unassembled WGS sequence"/>
</dbReference>
<feature type="transmembrane region" description="Helical" evidence="6">
    <location>
        <begin position="77"/>
        <end position="103"/>
    </location>
</feature>
<evidence type="ECO:0000256" key="6">
    <source>
        <dbReference type="SAM" id="Phobius"/>
    </source>
</evidence>
<dbReference type="AlphaFoldDB" id="A0A0M0C0L4"/>
<feature type="transmembrane region" description="Helical" evidence="6">
    <location>
        <begin position="12"/>
        <end position="31"/>
    </location>
</feature>
<evidence type="ECO:0000256" key="4">
    <source>
        <dbReference type="ARBA" id="ARBA00022989"/>
    </source>
</evidence>
<dbReference type="Pfam" id="PF04930">
    <property type="entry name" value="FUN14"/>
    <property type="match status" value="1"/>
</dbReference>
<dbReference type="InterPro" id="IPR007014">
    <property type="entry name" value="FUN14"/>
</dbReference>
<evidence type="ECO:0000256" key="2">
    <source>
        <dbReference type="ARBA" id="ARBA00009160"/>
    </source>
</evidence>
<keyword evidence="4 6" id="KW-1133">Transmembrane helix</keyword>
<evidence type="ECO:0000313" key="8">
    <source>
        <dbReference type="Proteomes" id="UP000037237"/>
    </source>
</evidence>
<evidence type="ECO:0000256" key="1">
    <source>
        <dbReference type="ARBA" id="ARBA00004370"/>
    </source>
</evidence>
<organism evidence="7 8">
    <name type="scientific">miscellaneous Crenarchaeota group-1 archaeon SG8-32-1</name>
    <dbReference type="NCBI Taxonomy" id="1685124"/>
    <lineage>
        <taxon>Archaea</taxon>
        <taxon>Candidatus Bathyarchaeota</taxon>
        <taxon>MCG-1</taxon>
    </lineage>
</organism>
<gene>
    <name evidence="7" type="ORF">AC477_00990</name>
</gene>
<reference evidence="7 8" key="1">
    <citation type="submission" date="2015-06" db="EMBL/GenBank/DDBJ databases">
        <title>New insights into the roles of widespread benthic archaea in carbon and nitrogen cycling.</title>
        <authorList>
            <person name="Lazar C.S."/>
            <person name="Baker B.J."/>
            <person name="Seitz K.W."/>
            <person name="Hyde A.S."/>
            <person name="Dick G.J."/>
            <person name="Hinrichs K.-U."/>
            <person name="Teske A.P."/>
        </authorList>
    </citation>
    <scope>NUCLEOTIDE SEQUENCE [LARGE SCALE GENOMIC DNA]</scope>
    <source>
        <strain evidence="7">SG8-32-1</strain>
    </source>
</reference>
<evidence type="ECO:0000256" key="5">
    <source>
        <dbReference type="ARBA" id="ARBA00023136"/>
    </source>
</evidence>
<comment type="subcellular location">
    <subcellularLocation>
        <location evidence="1">Membrane</location>
    </subcellularLocation>
</comment>
<dbReference type="EMBL" id="LFWU01000018">
    <property type="protein sequence ID" value="KON33901.1"/>
    <property type="molecule type" value="Genomic_DNA"/>
</dbReference>
<comment type="caution">
    <text evidence="7">The sequence shown here is derived from an EMBL/GenBank/DDBJ whole genome shotgun (WGS) entry which is preliminary data.</text>
</comment>
<accession>A0A0M0C0L4</accession>
<feature type="transmembrane region" description="Helical" evidence="6">
    <location>
        <begin position="38"/>
        <end position="57"/>
    </location>
</feature>
<evidence type="ECO:0000256" key="3">
    <source>
        <dbReference type="ARBA" id="ARBA00022692"/>
    </source>
</evidence>
<protein>
    <recommendedName>
        <fullName evidence="9">FUN14 family protein</fullName>
    </recommendedName>
</protein>
<sequence>MTGSIGSEPFTAILFQLVIGGIGGFLIGLTLRKIAKVALIIAVVVFALIFLAYINVVDVDYNGLFDIASRLVETFNPALNLIIPLLTHLPFIVSLCFGIFIGVRKVD</sequence>
<evidence type="ECO:0000313" key="7">
    <source>
        <dbReference type="EMBL" id="KON33901.1"/>
    </source>
</evidence>
<keyword evidence="3 6" id="KW-0812">Transmembrane</keyword>
<evidence type="ECO:0008006" key="9">
    <source>
        <dbReference type="Google" id="ProtNLM"/>
    </source>
</evidence>